<dbReference type="PROSITE" id="PS50003">
    <property type="entry name" value="PH_DOMAIN"/>
    <property type="match status" value="1"/>
</dbReference>
<comment type="caution">
    <text evidence="4">The sequence shown here is derived from an EMBL/GenBank/DDBJ whole genome shotgun (WGS) entry which is preliminary data.</text>
</comment>
<evidence type="ECO:0000313" key="4">
    <source>
        <dbReference type="EMBL" id="OQR74428.1"/>
    </source>
</evidence>
<gene>
    <name evidence="4" type="ORF">BIW11_00962</name>
</gene>
<dbReference type="OrthoDB" id="2344588at2759"/>
<organism evidence="4 5">
    <name type="scientific">Tropilaelaps mercedesae</name>
    <dbReference type="NCBI Taxonomy" id="418985"/>
    <lineage>
        <taxon>Eukaryota</taxon>
        <taxon>Metazoa</taxon>
        <taxon>Ecdysozoa</taxon>
        <taxon>Arthropoda</taxon>
        <taxon>Chelicerata</taxon>
        <taxon>Arachnida</taxon>
        <taxon>Acari</taxon>
        <taxon>Parasitiformes</taxon>
        <taxon>Mesostigmata</taxon>
        <taxon>Gamasina</taxon>
        <taxon>Dermanyssoidea</taxon>
        <taxon>Laelapidae</taxon>
        <taxon>Tropilaelaps</taxon>
    </lineage>
</organism>
<feature type="region of interest" description="Disordered" evidence="2">
    <location>
        <begin position="346"/>
        <end position="380"/>
    </location>
</feature>
<dbReference type="SMART" id="SM00233">
    <property type="entry name" value="PH"/>
    <property type="match status" value="1"/>
</dbReference>
<evidence type="ECO:0000256" key="1">
    <source>
        <dbReference type="ARBA" id="ARBA00022553"/>
    </source>
</evidence>
<reference evidence="4 5" key="1">
    <citation type="journal article" date="2017" name="Gigascience">
        <title>Draft genome of the honey bee ectoparasitic mite, Tropilaelaps mercedesae, is shaped by the parasitic life history.</title>
        <authorList>
            <person name="Dong X."/>
            <person name="Armstrong S.D."/>
            <person name="Xia D."/>
            <person name="Makepeace B.L."/>
            <person name="Darby A.C."/>
            <person name="Kadowaki T."/>
        </authorList>
    </citation>
    <scope>NUCLEOTIDE SEQUENCE [LARGE SCALE GENOMIC DNA]</scope>
    <source>
        <strain evidence="4">Wuxi-XJTLU</strain>
    </source>
</reference>
<name>A0A1V9XM49_9ACAR</name>
<dbReference type="Pfam" id="PF00169">
    <property type="entry name" value="PH"/>
    <property type="match status" value="1"/>
</dbReference>
<dbReference type="GO" id="GO:0005769">
    <property type="term" value="C:early endosome"/>
    <property type="evidence" value="ECO:0007669"/>
    <property type="project" value="TreeGrafter"/>
</dbReference>
<dbReference type="GO" id="GO:0007032">
    <property type="term" value="P:endosome organization"/>
    <property type="evidence" value="ECO:0007669"/>
    <property type="project" value="TreeGrafter"/>
</dbReference>
<dbReference type="AlphaFoldDB" id="A0A1V9XM49"/>
<feature type="compositionally biased region" description="Basic and acidic residues" evidence="2">
    <location>
        <begin position="361"/>
        <end position="380"/>
    </location>
</feature>
<proteinExistence type="predicted"/>
<dbReference type="GO" id="GO:0005581">
    <property type="term" value="C:collagen trimer"/>
    <property type="evidence" value="ECO:0007669"/>
    <property type="project" value="UniProtKB-KW"/>
</dbReference>
<dbReference type="CDD" id="cd13283">
    <property type="entry name" value="PH_GPBP"/>
    <property type="match status" value="1"/>
</dbReference>
<dbReference type="GO" id="GO:0005829">
    <property type="term" value="C:cytosol"/>
    <property type="evidence" value="ECO:0007669"/>
    <property type="project" value="GOC"/>
</dbReference>
<keyword evidence="4" id="KW-0176">Collagen</keyword>
<dbReference type="Proteomes" id="UP000192247">
    <property type="component" value="Unassembled WGS sequence"/>
</dbReference>
<dbReference type="InterPro" id="IPR001849">
    <property type="entry name" value="PH_domain"/>
</dbReference>
<keyword evidence="5" id="KW-1185">Reference proteome</keyword>
<dbReference type="GO" id="GO:0042147">
    <property type="term" value="P:retrograde transport, endosome to Golgi"/>
    <property type="evidence" value="ECO:0007669"/>
    <property type="project" value="TreeGrafter"/>
</dbReference>
<feature type="region of interest" description="Disordered" evidence="2">
    <location>
        <begin position="140"/>
        <end position="164"/>
    </location>
</feature>
<feature type="compositionally biased region" description="Polar residues" evidence="2">
    <location>
        <begin position="151"/>
        <end position="164"/>
    </location>
</feature>
<dbReference type="GO" id="GO:0001881">
    <property type="term" value="P:receptor recycling"/>
    <property type="evidence" value="ECO:0007669"/>
    <property type="project" value="TreeGrafter"/>
</dbReference>
<dbReference type="Gene3D" id="2.30.29.30">
    <property type="entry name" value="Pleckstrin-homology domain (PH domain)/Phosphotyrosine-binding domain (PTB)"/>
    <property type="match status" value="1"/>
</dbReference>
<dbReference type="InterPro" id="IPR045188">
    <property type="entry name" value="Boi1/Boi2-like"/>
</dbReference>
<dbReference type="GO" id="GO:0055037">
    <property type="term" value="C:recycling endosome"/>
    <property type="evidence" value="ECO:0007669"/>
    <property type="project" value="TreeGrafter"/>
</dbReference>
<accession>A0A1V9XM49</accession>
<dbReference type="PANTHER" id="PTHR22902:SF27">
    <property type="entry name" value="PLECKSTRIN HOMOLOGY DOMAIN-CONTAINING FAMILY A MEMBER 3"/>
    <property type="match status" value="1"/>
</dbReference>
<dbReference type="EMBL" id="MNPL01007996">
    <property type="protein sequence ID" value="OQR74428.1"/>
    <property type="molecule type" value="Genomic_DNA"/>
</dbReference>
<dbReference type="InterPro" id="IPR011993">
    <property type="entry name" value="PH-like_dom_sf"/>
</dbReference>
<dbReference type="GO" id="GO:0005802">
    <property type="term" value="C:trans-Golgi network"/>
    <property type="evidence" value="ECO:0007669"/>
    <property type="project" value="TreeGrafter"/>
</dbReference>
<dbReference type="FunCoup" id="A0A1V9XM49">
    <property type="interactions" value="1857"/>
</dbReference>
<feature type="domain" description="PH" evidence="3">
    <location>
        <begin position="39"/>
        <end position="134"/>
    </location>
</feature>
<evidence type="ECO:0000313" key="5">
    <source>
        <dbReference type="Proteomes" id="UP000192247"/>
    </source>
</evidence>
<protein>
    <submittedName>
        <fullName evidence="4">Collagen type IV alpha-3-binding protein-like</fullName>
    </submittedName>
</protein>
<evidence type="ECO:0000259" key="3">
    <source>
        <dbReference type="PROSITE" id="PS50003"/>
    </source>
</evidence>
<dbReference type="InParanoid" id="A0A1V9XM49"/>
<dbReference type="STRING" id="418985.A0A1V9XM49"/>
<sequence length="380" mass="41007">MSDDGGSGATSGVAALLSDEEEELSSSAAAPSASSAVGGITMQGSLCKWTNYLHGWQPRYFLLANQTLSYYKSENDTSFGCRGAVSIQKAACKPHEFDECRFDMAVVNGDIWYLRASDVETRNRWLEAIESHKNAADSAYGSDQSLKRHGSSMSIGSTMSQGSIGSRRSLIKEKLNEMDTFKDILSRQVDTIQAVYESLAAVVSEFPSVVSSVDVRGEAMTFKATGQALLAACAQCVELVSQHEDIWRRKLEREVERRKRAEAALPVGGGMVAGAQIGGLDASSAGPAGGTGMTSALGKRPSLININCPDMVEGPHSLLNEEDFFDAVEAFIEQNDQEVEQKRQIRNKVRQLQNPEAAGAKAKDHPLSKEVSRDISRTGA</sequence>
<evidence type="ECO:0000256" key="2">
    <source>
        <dbReference type="SAM" id="MobiDB-lite"/>
    </source>
</evidence>
<dbReference type="PANTHER" id="PTHR22902">
    <property type="entry name" value="SESQUIPEDALIAN"/>
    <property type="match status" value="1"/>
</dbReference>
<dbReference type="SUPFAM" id="SSF50729">
    <property type="entry name" value="PH domain-like"/>
    <property type="match status" value="1"/>
</dbReference>
<keyword evidence="1" id="KW-0597">Phosphoprotein</keyword>